<proteinExistence type="predicted"/>
<dbReference type="EMBL" id="MNUV01000029">
    <property type="protein sequence ID" value="OIO07725.1"/>
    <property type="molecule type" value="Genomic_DNA"/>
</dbReference>
<gene>
    <name evidence="3" type="ORF">AUJ35_01615</name>
</gene>
<keyword evidence="1" id="KW-1133">Transmembrane helix</keyword>
<keyword evidence="1" id="KW-0812">Transmembrane</keyword>
<organism evidence="3 4">
    <name type="scientific">Candidatus Falkowbacteria bacterium CG1_02_41_21</name>
    <dbReference type="NCBI Taxonomy" id="1805147"/>
    <lineage>
        <taxon>Bacteria</taxon>
        <taxon>Candidatus Falkowiibacteriota</taxon>
    </lineage>
</organism>
<evidence type="ECO:0000256" key="2">
    <source>
        <dbReference type="SAM" id="SignalP"/>
    </source>
</evidence>
<dbReference type="Pfam" id="PF18895">
    <property type="entry name" value="T4SS_pilin"/>
    <property type="match status" value="1"/>
</dbReference>
<feature type="signal peptide" evidence="2">
    <location>
        <begin position="1"/>
        <end position="24"/>
    </location>
</feature>
<reference evidence="3 4" key="1">
    <citation type="journal article" date="2016" name="Environ. Microbiol.">
        <title>Genomic resolution of a cold subsurface aquifer community provides metabolic insights for novel microbes adapted to high CO concentrations.</title>
        <authorList>
            <person name="Probst A.J."/>
            <person name="Castelle C.J."/>
            <person name="Singh A."/>
            <person name="Brown C.T."/>
            <person name="Anantharaman K."/>
            <person name="Sharon I."/>
            <person name="Hug L.A."/>
            <person name="Burstein D."/>
            <person name="Emerson J.B."/>
            <person name="Thomas B.C."/>
            <person name="Banfield J.F."/>
        </authorList>
    </citation>
    <scope>NUCLEOTIDE SEQUENCE [LARGE SCALE GENOMIC DNA]</scope>
    <source>
        <strain evidence="3">CG1_02_41_21</strain>
    </source>
</reference>
<feature type="transmembrane region" description="Helical" evidence="1">
    <location>
        <begin position="51"/>
        <end position="74"/>
    </location>
</feature>
<sequence length="896" mass="95149">MTKKNKYILAFLSCLALSFVSIQAASALDVGANVVTNTIKLSNDSPIQIASRIINIFMMFLGILAVSLTIFAGFKWMTSAGNEENVAAAKKILKNAVIGLVIILSSWGIVAFILGRLISDTANQGGNIINNTRSGFGLGSGALGSCTVQSVYPEPEQKELPRNTAIIVTFKEDVKLDTVCVNSTDTACACDNTSACNRLNKNNFKIYEGSSQASSTDAIVTHPAGDNKTIVVTPLSPLGSPSDNTWYTTYLSNDIQAASGCPNDAAACGMFDTCATDYYRWQFEVSNKLDLTPPQVVLNGIFPEPDDARDNVVSNSILAAASGSFKVNGMPQAYVSAEVGTISSVPNDAQPGTITLEPNYNETTDVNFSITVMLGDKARLYNGTDYLGVATFENNNVIFPGYLTLAVGGDGSHPVGYMWTFAVTAAQKADTITVGADTYTFVNGAGGGYNISISSNPVQQATNIASILSLRTDIYASINNVNDFVVDIQSKVAGFAGNSINLDTNNDAIITVSPMQGGSDSVQTAVVSDQKDKPMNSTIQINFNEAVNPVTVSGNAGDVSQTIQVVNESSTAQTNGASCTANSDCLSYKCEANTCVGDYVDGKFEISNGYKTVEFRTNNECGMNGCGEKIYCLPADSNLQIKIRTASLVDCAVNDDCAAKAPYNTCADNSGLFKSCRDNSGQNYPLAKITPMIGVMDAAFNALDGNRDGNADGPLSFYYDENVQNDTYKDNYRWSFFVNSQIDATPPKITNIIPVSAGASANLSDPIIIDFDKLIMSSSLKSGSIKLTVGTTTIEHKLLNLKSAANIPTGYWTSSENLDASPLDGQPDMTRARINHSMFGENIDYVSQVGSGVKDIFQNCFKPSSGPSCIATQARPSCCNNTSESILEDGSCAVNN</sequence>
<keyword evidence="2" id="KW-0732">Signal</keyword>
<evidence type="ECO:0000313" key="4">
    <source>
        <dbReference type="Proteomes" id="UP000182860"/>
    </source>
</evidence>
<accession>A0A1J4TA82</accession>
<dbReference type="AlphaFoldDB" id="A0A1J4TA82"/>
<evidence type="ECO:0000313" key="3">
    <source>
        <dbReference type="EMBL" id="OIO07725.1"/>
    </source>
</evidence>
<dbReference type="Proteomes" id="UP000182860">
    <property type="component" value="Unassembled WGS sequence"/>
</dbReference>
<feature type="chain" id="PRO_5013153735" evidence="2">
    <location>
        <begin position="25"/>
        <end position="896"/>
    </location>
</feature>
<dbReference type="InterPro" id="IPR043993">
    <property type="entry name" value="T4SS_pilin"/>
</dbReference>
<feature type="transmembrane region" description="Helical" evidence="1">
    <location>
        <begin position="95"/>
        <end position="118"/>
    </location>
</feature>
<protein>
    <submittedName>
        <fullName evidence="3">Uncharacterized protein</fullName>
    </submittedName>
</protein>
<keyword evidence="1" id="KW-0472">Membrane</keyword>
<name>A0A1J4TA82_9BACT</name>
<evidence type="ECO:0000256" key="1">
    <source>
        <dbReference type="SAM" id="Phobius"/>
    </source>
</evidence>
<comment type="caution">
    <text evidence="3">The sequence shown here is derived from an EMBL/GenBank/DDBJ whole genome shotgun (WGS) entry which is preliminary data.</text>
</comment>